<reference evidence="1" key="1">
    <citation type="submission" date="2021-05" db="EMBL/GenBank/DDBJ databases">
        <authorList>
            <person name="Scholz U."/>
            <person name="Mascher M."/>
            <person name="Fiebig A."/>
        </authorList>
    </citation>
    <scope>NUCLEOTIDE SEQUENCE [LARGE SCALE GENOMIC DNA]</scope>
</reference>
<proteinExistence type="predicted"/>
<dbReference type="Proteomes" id="UP001732700">
    <property type="component" value="Chromosome 4D"/>
</dbReference>
<protein>
    <submittedName>
        <fullName evidence="1">Uncharacterized protein</fullName>
    </submittedName>
</protein>
<evidence type="ECO:0000313" key="1">
    <source>
        <dbReference type="EnsemblPlants" id="AVESA.00010b.r2.4DG0742390.1.CDS"/>
    </source>
</evidence>
<sequence length="162" mass="17979">MKTNASALSQSSCSFLRSSSVSIREISSMAMATPSLLAALLAGCILLAVPLAVAATDHVIGDSIWSIPTSNDHYRVWASNRTFYVDDNLVFRFDTGMYNVVQVGRGEYDRCEAEDPYRIFDTSPAIIHLDFADVRWFVSSIGNYCNLGVKIWIPAQKRSYLP</sequence>
<evidence type="ECO:0000313" key="2">
    <source>
        <dbReference type="Proteomes" id="UP001732700"/>
    </source>
</evidence>
<accession>A0ACD5XA15</accession>
<reference evidence="1" key="2">
    <citation type="submission" date="2025-09" db="UniProtKB">
        <authorList>
            <consortium name="EnsemblPlants"/>
        </authorList>
    </citation>
    <scope>IDENTIFICATION</scope>
</reference>
<dbReference type="EnsemblPlants" id="AVESA.00010b.r2.4DG0742390.1">
    <property type="protein sequence ID" value="AVESA.00010b.r2.4DG0742390.1.CDS"/>
    <property type="gene ID" value="AVESA.00010b.r2.4DG0742390"/>
</dbReference>
<name>A0ACD5XA15_AVESA</name>
<organism evidence="1 2">
    <name type="scientific">Avena sativa</name>
    <name type="common">Oat</name>
    <dbReference type="NCBI Taxonomy" id="4498"/>
    <lineage>
        <taxon>Eukaryota</taxon>
        <taxon>Viridiplantae</taxon>
        <taxon>Streptophyta</taxon>
        <taxon>Embryophyta</taxon>
        <taxon>Tracheophyta</taxon>
        <taxon>Spermatophyta</taxon>
        <taxon>Magnoliopsida</taxon>
        <taxon>Liliopsida</taxon>
        <taxon>Poales</taxon>
        <taxon>Poaceae</taxon>
        <taxon>BOP clade</taxon>
        <taxon>Pooideae</taxon>
        <taxon>Poodae</taxon>
        <taxon>Poeae</taxon>
        <taxon>Poeae Chloroplast Group 1 (Aveneae type)</taxon>
        <taxon>Aveninae</taxon>
        <taxon>Avena</taxon>
    </lineage>
</organism>
<keyword evidence="2" id="KW-1185">Reference proteome</keyword>